<evidence type="ECO:0000313" key="1">
    <source>
        <dbReference type="Proteomes" id="UP000694846"/>
    </source>
</evidence>
<dbReference type="GeneID" id="112688206"/>
<gene>
    <name evidence="2" type="primary">LOC112688206</name>
</gene>
<proteinExistence type="predicted"/>
<dbReference type="RefSeq" id="XP_025417072.1">
    <property type="nucleotide sequence ID" value="XM_025561287.1"/>
</dbReference>
<accession>A0A8B8G245</accession>
<keyword evidence="1" id="KW-1185">Reference proteome</keyword>
<reference evidence="2" key="1">
    <citation type="submission" date="2025-08" db="UniProtKB">
        <authorList>
            <consortium name="RefSeq"/>
        </authorList>
    </citation>
    <scope>IDENTIFICATION</scope>
    <source>
        <tissue evidence="2">Whole body</tissue>
    </source>
</reference>
<evidence type="ECO:0000313" key="2">
    <source>
        <dbReference type="RefSeq" id="XP_025417072.1"/>
    </source>
</evidence>
<dbReference type="AlphaFoldDB" id="A0A8B8G245"/>
<dbReference type="Proteomes" id="UP000694846">
    <property type="component" value="Unplaced"/>
</dbReference>
<sequence>MEIYVCLCYCITKHERKLYFEPSSTINNFTSACAYNTSKPFAIGKVIFVIHNLCHHTTSRPLEPALRIVNTIRKYIMLSLRGRRSTSIQLGARHSITSESQQHSILQQNDPKKKIHKKSKWVTNMKSVFTRKKTQFQLNYRSTN</sequence>
<organism evidence="1 2">
    <name type="scientific">Sipha flava</name>
    <name type="common">yellow sugarcane aphid</name>
    <dbReference type="NCBI Taxonomy" id="143950"/>
    <lineage>
        <taxon>Eukaryota</taxon>
        <taxon>Metazoa</taxon>
        <taxon>Ecdysozoa</taxon>
        <taxon>Arthropoda</taxon>
        <taxon>Hexapoda</taxon>
        <taxon>Insecta</taxon>
        <taxon>Pterygota</taxon>
        <taxon>Neoptera</taxon>
        <taxon>Paraneoptera</taxon>
        <taxon>Hemiptera</taxon>
        <taxon>Sternorrhyncha</taxon>
        <taxon>Aphidomorpha</taxon>
        <taxon>Aphidoidea</taxon>
        <taxon>Aphididae</taxon>
        <taxon>Sipha</taxon>
    </lineage>
</organism>
<name>A0A8B8G245_9HEMI</name>
<protein>
    <submittedName>
        <fullName evidence="2">Uncharacterized protein LOC112688206</fullName>
    </submittedName>
</protein>